<dbReference type="AlphaFoldDB" id="X6LML1"/>
<feature type="transmembrane region" description="Helical" evidence="1">
    <location>
        <begin position="30"/>
        <end position="46"/>
    </location>
</feature>
<evidence type="ECO:0000313" key="3">
    <source>
        <dbReference type="Proteomes" id="UP000023152"/>
    </source>
</evidence>
<keyword evidence="1" id="KW-1133">Transmembrane helix</keyword>
<name>X6LML1_RETFI</name>
<keyword evidence="3" id="KW-1185">Reference proteome</keyword>
<reference evidence="2 3" key="1">
    <citation type="journal article" date="2013" name="Curr. Biol.">
        <title>The Genome of the Foraminiferan Reticulomyxa filosa.</title>
        <authorList>
            <person name="Glockner G."/>
            <person name="Hulsmann N."/>
            <person name="Schleicher M."/>
            <person name="Noegel A.A."/>
            <person name="Eichinger L."/>
            <person name="Gallinger C."/>
            <person name="Pawlowski J."/>
            <person name="Sierra R."/>
            <person name="Euteneuer U."/>
            <person name="Pillet L."/>
            <person name="Moustafa A."/>
            <person name="Platzer M."/>
            <person name="Groth M."/>
            <person name="Szafranski K."/>
            <person name="Schliwa M."/>
        </authorList>
    </citation>
    <scope>NUCLEOTIDE SEQUENCE [LARGE SCALE GENOMIC DNA]</scope>
</reference>
<dbReference type="Proteomes" id="UP000023152">
    <property type="component" value="Unassembled WGS sequence"/>
</dbReference>
<feature type="transmembrane region" description="Helical" evidence="1">
    <location>
        <begin position="58"/>
        <end position="77"/>
    </location>
</feature>
<sequence length="159" mass="19455">MHTIGDKYFYPFDCYTYTDFLNHAKFIQEFLKILVFCNSMYFFIFFSKWKYKIKDVCIHVVVIATIVSLLTTFLCLLEKILHERKKLKNEIPQYFWKIIFLNFPENDFIFFHCMTLRSGELLSKICSFYYCEKINGKRFEVIIQNFILFFMCNIINKYM</sequence>
<organism evidence="2 3">
    <name type="scientific">Reticulomyxa filosa</name>
    <dbReference type="NCBI Taxonomy" id="46433"/>
    <lineage>
        <taxon>Eukaryota</taxon>
        <taxon>Sar</taxon>
        <taxon>Rhizaria</taxon>
        <taxon>Retaria</taxon>
        <taxon>Foraminifera</taxon>
        <taxon>Monothalamids</taxon>
        <taxon>Reticulomyxidae</taxon>
        <taxon>Reticulomyxa</taxon>
    </lineage>
</organism>
<gene>
    <name evidence="2" type="ORF">RFI_34222</name>
</gene>
<accession>X6LML1</accession>
<evidence type="ECO:0000256" key="1">
    <source>
        <dbReference type="SAM" id="Phobius"/>
    </source>
</evidence>
<keyword evidence="1" id="KW-0472">Membrane</keyword>
<protein>
    <submittedName>
        <fullName evidence="2">Uncharacterized protein</fullName>
    </submittedName>
</protein>
<proteinExistence type="predicted"/>
<keyword evidence="1" id="KW-0812">Transmembrane</keyword>
<comment type="caution">
    <text evidence="2">The sequence shown here is derived from an EMBL/GenBank/DDBJ whole genome shotgun (WGS) entry which is preliminary data.</text>
</comment>
<dbReference type="EMBL" id="ASPP01033960">
    <property type="protein sequence ID" value="ETO03188.1"/>
    <property type="molecule type" value="Genomic_DNA"/>
</dbReference>
<evidence type="ECO:0000313" key="2">
    <source>
        <dbReference type="EMBL" id="ETO03188.1"/>
    </source>
</evidence>